<organism evidence="1 2">
    <name type="scientific">Hibiscus sabdariffa</name>
    <name type="common">roselle</name>
    <dbReference type="NCBI Taxonomy" id="183260"/>
    <lineage>
        <taxon>Eukaryota</taxon>
        <taxon>Viridiplantae</taxon>
        <taxon>Streptophyta</taxon>
        <taxon>Embryophyta</taxon>
        <taxon>Tracheophyta</taxon>
        <taxon>Spermatophyta</taxon>
        <taxon>Magnoliopsida</taxon>
        <taxon>eudicotyledons</taxon>
        <taxon>Gunneridae</taxon>
        <taxon>Pentapetalae</taxon>
        <taxon>rosids</taxon>
        <taxon>malvids</taxon>
        <taxon>Malvales</taxon>
        <taxon>Malvaceae</taxon>
        <taxon>Malvoideae</taxon>
        <taxon>Hibiscus</taxon>
    </lineage>
</organism>
<dbReference type="Proteomes" id="UP001472677">
    <property type="component" value="Unassembled WGS sequence"/>
</dbReference>
<keyword evidence="2" id="KW-1185">Reference proteome</keyword>
<dbReference type="EMBL" id="JBBPBM010000032">
    <property type="protein sequence ID" value="KAK8534154.1"/>
    <property type="molecule type" value="Genomic_DNA"/>
</dbReference>
<proteinExistence type="predicted"/>
<evidence type="ECO:0000313" key="2">
    <source>
        <dbReference type="Proteomes" id="UP001472677"/>
    </source>
</evidence>
<gene>
    <name evidence="1" type="ORF">V6N12_047547</name>
</gene>
<accession>A0ABR2DCW8</accession>
<name>A0ABR2DCW8_9ROSI</name>
<reference evidence="1 2" key="1">
    <citation type="journal article" date="2024" name="G3 (Bethesda)">
        <title>Genome assembly of Hibiscus sabdariffa L. provides insights into metabolisms of medicinal natural products.</title>
        <authorList>
            <person name="Kim T."/>
        </authorList>
    </citation>
    <scope>NUCLEOTIDE SEQUENCE [LARGE SCALE GENOMIC DNA]</scope>
    <source>
        <strain evidence="1">TK-2024</strain>
        <tissue evidence="1">Old leaves</tissue>
    </source>
</reference>
<evidence type="ECO:0000313" key="1">
    <source>
        <dbReference type="EMBL" id="KAK8534154.1"/>
    </source>
</evidence>
<protein>
    <submittedName>
        <fullName evidence="1">Uncharacterized protein</fullName>
    </submittedName>
</protein>
<sequence length="74" mass="8644">MVDEMMTRAQQEREMLRWRCDEWNGGPFEEHDGAKVCGNEVFNDDGSSEIIGDWVGEILIWEKFQGLWVHSPQS</sequence>
<comment type="caution">
    <text evidence="1">The sequence shown here is derived from an EMBL/GenBank/DDBJ whole genome shotgun (WGS) entry which is preliminary data.</text>
</comment>